<sequence>MLVSCNTDVVGSSTMENDKVVDMLVAPSAGNAKQELYSVSEESDVLYATPIRTSKTTTPNPAAAGIWLELQIKTRSSMPMILRFIQGINILQAVLRTTSTKSRTE</sequence>
<evidence type="ECO:0000313" key="2">
    <source>
        <dbReference type="Proteomes" id="UP000245207"/>
    </source>
</evidence>
<organism evidence="1 2">
    <name type="scientific">Artemisia annua</name>
    <name type="common">Sweet wormwood</name>
    <dbReference type="NCBI Taxonomy" id="35608"/>
    <lineage>
        <taxon>Eukaryota</taxon>
        <taxon>Viridiplantae</taxon>
        <taxon>Streptophyta</taxon>
        <taxon>Embryophyta</taxon>
        <taxon>Tracheophyta</taxon>
        <taxon>Spermatophyta</taxon>
        <taxon>Magnoliopsida</taxon>
        <taxon>eudicotyledons</taxon>
        <taxon>Gunneridae</taxon>
        <taxon>Pentapetalae</taxon>
        <taxon>asterids</taxon>
        <taxon>campanulids</taxon>
        <taxon>Asterales</taxon>
        <taxon>Asteraceae</taxon>
        <taxon>Asteroideae</taxon>
        <taxon>Anthemideae</taxon>
        <taxon>Artemisiinae</taxon>
        <taxon>Artemisia</taxon>
    </lineage>
</organism>
<dbReference type="AlphaFoldDB" id="A0A2U1LUW2"/>
<accession>A0A2U1LUW2</accession>
<protein>
    <submittedName>
        <fullName evidence="1">Uncharacterized protein</fullName>
    </submittedName>
</protein>
<keyword evidence="2" id="KW-1185">Reference proteome</keyword>
<evidence type="ECO:0000313" key="1">
    <source>
        <dbReference type="EMBL" id="PWA52793.1"/>
    </source>
</evidence>
<proteinExistence type="predicted"/>
<dbReference type="Proteomes" id="UP000245207">
    <property type="component" value="Unassembled WGS sequence"/>
</dbReference>
<gene>
    <name evidence="1" type="ORF">CTI12_AA446400</name>
</gene>
<dbReference type="EMBL" id="PKPP01007648">
    <property type="protein sequence ID" value="PWA52793.1"/>
    <property type="molecule type" value="Genomic_DNA"/>
</dbReference>
<comment type="caution">
    <text evidence="1">The sequence shown here is derived from an EMBL/GenBank/DDBJ whole genome shotgun (WGS) entry which is preliminary data.</text>
</comment>
<name>A0A2U1LUW2_ARTAN</name>
<reference evidence="1 2" key="1">
    <citation type="journal article" date="2018" name="Mol. Plant">
        <title>The genome of Artemisia annua provides insight into the evolution of Asteraceae family and artemisinin biosynthesis.</title>
        <authorList>
            <person name="Shen Q."/>
            <person name="Zhang L."/>
            <person name="Liao Z."/>
            <person name="Wang S."/>
            <person name="Yan T."/>
            <person name="Shi P."/>
            <person name="Liu M."/>
            <person name="Fu X."/>
            <person name="Pan Q."/>
            <person name="Wang Y."/>
            <person name="Lv Z."/>
            <person name="Lu X."/>
            <person name="Zhang F."/>
            <person name="Jiang W."/>
            <person name="Ma Y."/>
            <person name="Chen M."/>
            <person name="Hao X."/>
            <person name="Li L."/>
            <person name="Tang Y."/>
            <person name="Lv G."/>
            <person name="Zhou Y."/>
            <person name="Sun X."/>
            <person name="Brodelius P.E."/>
            <person name="Rose J.K.C."/>
            <person name="Tang K."/>
        </authorList>
    </citation>
    <scope>NUCLEOTIDE SEQUENCE [LARGE SCALE GENOMIC DNA]</scope>
    <source>
        <strain evidence="2">cv. Huhao1</strain>
        <tissue evidence="1">Leaf</tissue>
    </source>
</reference>